<dbReference type="InterPro" id="IPR002035">
    <property type="entry name" value="VWF_A"/>
</dbReference>
<feature type="domain" description="VWFA" evidence="2">
    <location>
        <begin position="355"/>
        <end position="537"/>
    </location>
</feature>
<evidence type="ECO:0000259" key="2">
    <source>
        <dbReference type="PROSITE" id="PS50234"/>
    </source>
</evidence>
<dbReference type="CDD" id="cd00198">
    <property type="entry name" value="vWFA"/>
    <property type="match status" value="1"/>
</dbReference>
<keyword evidence="4" id="KW-1185">Reference proteome</keyword>
<dbReference type="SUPFAM" id="SSF53300">
    <property type="entry name" value="vWA-like"/>
    <property type="match status" value="1"/>
</dbReference>
<dbReference type="Pfam" id="PF13531">
    <property type="entry name" value="SBP_bac_11"/>
    <property type="match status" value="1"/>
</dbReference>
<dbReference type="AlphaFoldDB" id="A0A940WNQ5"/>
<keyword evidence="1" id="KW-0732">Signal</keyword>
<evidence type="ECO:0000256" key="1">
    <source>
        <dbReference type="SAM" id="SignalP"/>
    </source>
</evidence>
<name>A0A940WNQ5_9ACTN</name>
<dbReference type="Gene3D" id="3.40.50.410">
    <property type="entry name" value="von Willebrand factor, type A domain"/>
    <property type="match status" value="1"/>
</dbReference>
<dbReference type="Gene3D" id="3.40.190.10">
    <property type="entry name" value="Periplasmic binding protein-like II"/>
    <property type="match status" value="2"/>
</dbReference>
<dbReference type="InterPro" id="IPR036465">
    <property type="entry name" value="vWFA_dom_sf"/>
</dbReference>
<protein>
    <submittedName>
        <fullName evidence="3">VWA domain-containing protein</fullName>
    </submittedName>
</protein>
<dbReference type="Pfam" id="PF13519">
    <property type="entry name" value="VWA_2"/>
    <property type="match status" value="1"/>
</dbReference>
<feature type="signal peptide" evidence="1">
    <location>
        <begin position="1"/>
        <end position="26"/>
    </location>
</feature>
<dbReference type="SUPFAM" id="SSF53850">
    <property type="entry name" value="Periplasmic binding protein-like II"/>
    <property type="match status" value="1"/>
</dbReference>
<comment type="caution">
    <text evidence="3">The sequence shown here is derived from an EMBL/GenBank/DDBJ whole genome shotgun (WGS) entry which is preliminary data.</text>
</comment>
<organism evidence="3 4">
    <name type="scientific">Microbispora oryzae</name>
    <dbReference type="NCBI Taxonomy" id="2806554"/>
    <lineage>
        <taxon>Bacteria</taxon>
        <taxon>Bacillati</taxon>
        <taxon>Actinomycetota</taxon>
        <taxon>Actinomycetes</taxon>
        <taxon>Streptosporangiales</taxon>
        <taxon>Streptosporangiaceae</taxon>
        <taxon>Microbispora</taxon>
    </lineage>
</organism>
<evidence type="ECO:0000313" key="4">
    <source>
        <dbReference type="Proteomes" id="UP000674234"/>
    </source>
</evidence>
<reference evidence="3" key="1">
    <citation type="submission" date="2021-02" db="EMBL/GenBank/DDBJ databases">
        <title>Draft genome sequence of Microbispora sp. RL4-1S isolated from rice leaves in Thailand.</title>
        <authorList>
            <person name="Muangham S."/>
            <person name="Duangmal K."/>
        </authorList>
    </citation>
    <scope>NUCLEOTIDE SEQUENCE</scope>
    <source>
        <strain evidence="3">RL4-1S</strain>
    </source>
</reference>
<dbReference type="RefSeq" id="WP_210155365.1">
    <property type="nucleotide sequence ID" value="NZ_JAFCNB010000004.1"/>
</dbReference>
<proteinExistence type="predicted"/>
<dbReference type="PROSITE" id="PS50234">
    <property type="entry name" value="VWFA"/>
    <property type="match status" value="1"/>
</dbReference>
<gene>
    <name evidence="3" type="ORF">JOL79_09610</name>
</gene>
<dbReference type="SMART" id="SM00327">
    <property type="entry name" value="VWA"/>
    <property type="match status" value="1"/>
</dbReference>
<feature type="chain" id="PRO_5039172075" evidence="1">
    <location>
        <begin position="27"/>
        <end position="541"/>
    </location>
</feature>
<dbReference type="Proteomes" id="UP000674234">
    <property type="component" value="Unassembled WGS sequence"/>
</dbReference>
<accession>A0A940WNQ5</accession>
<dbReference type="EMBL" id="JAFCNB010000004">
    <property type="protein sequence ID" value="MBP2704064.1"/>
    <property type="molecule type" value="Genomic_DNA"/>
</dbReference>
<sequence length="541" mass="57160">MSDRTGRLVRRAVAGAAALLLLPVAACGGSGDQPGRDGPEVLRVLAGSEVKDLEPLLARAAGAAHVTVKLTYAGTLDGADEVASGAADGRYDATWFSSNRYLSLIDGASAKLSTQTKVMISPVVLGLRRAKAHELGWDTHPVTWADIATAAGQHRFTFGMTNPASSNSGFSALVGVTAALSDAGEALDRAQIDAVTPRLTRFFSAQTLTAGSSGWLADAFARRGADGSTGGSTAAGQVDGLINYESVLLGLAGTLKEPLTLVYPRDGVVTADYPLTLLASSPRKEAYDRLASWLRTPDVQREIMTTTNRRPIVPEVRPDARFGAAPLLELPFPNRRDAADALISAYLNQVRRPSRTLFVLDTSGSMRGERIDALKQALAALTGADASVSGQFSRFRDRETVTLLPFSSAPGDPRTFTVPERDSAAVLGQIRAYGEGLGANGGTAIYDSLRRAYDTLAGERPTGDFTSIVLMTDGENTDGSTYDDFAAYYRTASRTAPAFVVLFGDSDTGEMRRVAELTGGAVFDARTGSLASAFKEIRGYQ</sequence>
<evidence type="ECO:0000313" key="3">
    <source>
        <dbReference type="EMBL" id="MBP2704064.1"/>
    </source>
</evidence>